<proteinExistence type="predicted"/>
<dbReference type="Pfam" id="PF20150">
    <property type="entry name" value="2EXR"/>
    <property type="match status" value="1"/>
</dbReference>
<accession>A0A2K0THK8</accession>
<dbReference type="PANTHER" id="PTHR35910:SF6">
    <property type="entry name" value="2EXR DOMAIN-CONTAINING PROTEIN"/>
    <property type="match status" value="1"/>
</dbReference>
<reference evidence="3 4" key="1">
    <citation type="submission" date="2017-02" db="EMBL/GenBank/DDBJ databases">
        <title>Genomes of Trichoderma spp. with biocontrol activity.</title>
        <authorList>
            <person name="Gardiner D."/>
            <person name="Kazan K."/>
            <person name="Vos C."/>
            <person name="Harvey P."/>
        </authorList>
    </citation>
    <scope>NUCLEOTIDE SEQUENCE [LARGE SCALE GENOMIC DNA]</scope>
    <source>
        <strain evidence="3 4">A5MH</strain>
    </source>
</reference>
<dbReference type="AlphaFoldDB" id="A0A2K0THK8"/>
<organism evidence="3 4">
    <name type="scientific">Trichoderma gamsii</name>
    <dbReference type="NCBI Taxonomy" id="398673"/>
    <lineage>
        <taxon>Eukaryota</taxon>
        <taxon>Fungi</taxon>
        <taxon>Dikarya</taxon>
        <taxon>Ascomycota</taxon>
        <taxon>Pezizomycotina</taxon>
        <taxon>Sordariomycetes</taxon>
        <taxon>Hypocreomycetidae</taxon>
        <taxon>Hypocreales</taxon>
        <taxon>Hypocreaceae</taxon>
        <taxon>Trichoderma</taxon>
    </lineage>
</organism>
<protein>
    <recommendedName>
        <fullName evidence="2">2EXR domain-containing protein</fullName>
    </recommendedName>
</protein>
<dbReference type="Proteomes" id="UP000236546">
    <property type="component" value="Unassembled WGS sequence"/>
</dbReference>
<evidence type="ECO:0000313" key="4">
    <source>
        <dbReference type="Proteomes" id="UP000236546"/>
    </source>
</evidence>
<evidence type="ECO:0000259" key="2">
    <source>
        <dbReference type="Pfam" id="PF20150"/>
    </source>
</evidence>
<gene>
    <name evidence="3" type="ORF">TGAMA5MH_03426</name>
</gene>
<feature type="domain" description="2EXR" evidence="2">
    <location>
        <begin position="48"/>
        <end position="150"/>
    </location>
</feature>
<evidence type="ECO:0000256" key="1">
    <source>
        <dbReference type="SAM" id="MobiDB-lite"/>
    </source>
</evidence>
<comment type="caution">
    <text evidence="3">The sequence shown here is derived from an EMBL/GenBank/DDBJ whole genome shotgun (WGS) entry which is preliminary data.</text>
</comment>
<dbReference type="PANTHER" id="PTHR35910">
    <property type="entry name" value="2EXR DOMAIN-CONTAINING PROTEIN"/>
    <property type="match status" value="1"/>
</dbReference>
<feature type="region of interest" description="Disordered" evidence="1">
    <location>
        <begin position="1"/>
        <end position="42"/>
    </location>
</feature>
<evidence type="ECO:0000313" key="3">
    <source>
        <dbReference type="EMBL" id="PNP45011.1"/>
    </source>
</evidence>
<dbReference type="InterPro" id="IPR045518">
    <property type="entry name" value="2EXR"/>
</dbReference>
<dbReference type="OrthoDB" id="3557569at2759"/>
<sequence>MALQQPTSRRCRGASSPRKIRPSPITKSRAIEKRPSPKPAVSKHLNSFHSFAKLPTELRLRIWELSLPSPRLVPIQCGSNGISRPESSPTPLASLRLDFTTTGCMSSAPVPVNLHVCTESRLEALQTYRSCFGFARGPGQILFNPEIDIMYFGPCEGFMAANSQFRTCMMLCDQQDLASVRRLAINDALFWIGNMYSSMTAARFTLEVLREVATRMTGLEELIFVPWEEENGDHEDTIQGRMARQIQTAMQSISQQFPSWEPPPWSIVPLSELPSMAG</sequence>
<dbReference type="EMBL" id="MTYH01000027">
    <property type="protein sequence ID" value="PNP45011.1"/>
    <property type="molecule type" value="Genomic_DNA"/>
</dbReference>
<name>A0A2K0THK8_9HYPO</name>